<feature type="transmembrane region" description="Helical" evidence="10">
    <location>
        <begin position="84"/>
        <end position="105"/>
    </location>
</feature>
<dbReference type="InterPro" id="IPR004705">
    <property type="entry name" value="Cation/H_exchanger_CPA1_bac"/>
</dbReference>
<keyword evidence="9 10" id="KW-0739">Sodium transport</keyword>
<feature type="domain" description="Cation/H+ exchanger transmembrane" evidence="11">
    <location>
        <begin position="13"/>
        <end position="419"/>
    </location>
</feature>
<feature type="transmembrane region" description="Helical" evidence="10">
    <location>
        <begin position="358"/>
        <end position="382"/>
    </location>
</feature>
<accession>A0A7X0CDT0</accession>
<evidence type="ECO:0000256" key="4">
    <source>
        <dbReference type="ARBA" id="ARBA00022692"/>
    </source>
</evidence>
<dbReference type="GO" id="GO:0005886">
    <property type="term" value="C:plasma membrane"/>
    <property type="evidence" value="ECO:0007669"/>
    <property type="project" value="UniProtKB-SubCell"/>
</dbReference>
<keyword evidence="8 10" id="KW-0472">Membrane</keyword>
<evidence type="ECO:0000256" key="1">
    <source>
        <dbReference type="ARBA" id="ARBA00004651"/>
    </source>
</evidence>
<evidence type="ECO:0000256" key="3">
    <source>
        <dbReference type="ARBA" id="ARBA00022475"/>
    </source>
</evidence>
<dbReference type="RefSeq" id="WP_183553182.1">
    <property type="nucleotide sequence ID" value="NZ_JACHBX010000001.1"/>
</dbReference>
<feature type="transmembrane region" description="Helical" evidence="10">
    <location>
        <begin position="216"/>
        <end position="234"/>
    </location>
</feature>
<feature type="transmembrane region" description="Helical" evidence="10">
    <location>
        <begin position="55"/>
        <end position="72"/>
    </location>
</feature>
<proteinExistence type="inferred from homology"/>
<evidence type="ECO:0000259" key="11">
    <source>
        <dbReference type="Pfam" id="PF00999"/>
    </source>
</evidence>
<keyword evidence="13" id="KW-1185">Reference proteome</keyword>
<dbReference type="Pfam" id="PF00999">
    <property type="entry name" value="Na_H_Exchanger"/>
    <property type="match status" value="1"/>
</dbReference>
<keyword evidence="10" id="KW-0997">Cell inner membrane</keyword>
<evidence type="ECO:0000256" key="10">
    <source>
        <dbReference type="RuleBase" id="RU366002"/>
    </source>
</evidence>
<feature type="transmembrane region" description="Helical" evidence="10">
    <location>
        <begin position="394"/>
        <end position="414"/>
    </location>
</feature>
<keyword evidence="6 10" id="KW-0915">Sodium</keyword>
<evidence type="ECO:0000313" key="13">
    <source>
        <dbReference type="Proteomes" id="UP000540787"/>
    </source>
</evidence>
<dbReference type="GO" id="GO:0015386">
    <property type="term" value="F:potassium:proton antiporter activity"/>
    <property type="evidence" value="ECO:0007669"/>
    <property type="project" value="TreeGrafter"/>
</dbReference>
<feature type="transmembrane region" description="Helical" evidence="10">
    <location>
        <begin position="183"/>
        <end position="204"/>
    </location>
</feature>
<reference evidence="12 13" key="1">
    <citation type="submission" date="2020-08" db="EMBL/GenBank/DDBJ databases">
        <title>The Agave Microbiome: Exploring the role of microbial communities in plant adaptations to desert environments.</title>
        <authorList>
            <person name="Partida-Martinez L.P."/>
        </authorList>
    </citation>
    <scope>NUCLEOTIDE SEQUENCE [LARGE SCALE GENOMIC DNA]</scope>
    <source>
        <strain evidence="12 13">AT3.2</strain>
    </source>
</reference>
<evidence type="ECO:0000256" key="2">
    <source>
        <dbReference type="ARBA" id="ARBA00022448"/>
    </source>
</evidence>
<feature type="transmembrane region" description="Helical" evidence="10">
    <location>
        <begin position="240"/>
        <end position="259"/>
    </location>
</feature>
<protein>
    <submittedName>
        <fullName evidence="12">CPA1 family monovalent cation:H+ antiporter</fullName>
    </submittedName>
</protein>
<name>A0A7X0CDT0_9BURK</name>
<dbReference type="GO" id="GO:0051453">
    <property type="term" value="P:regulation of intracellular pH"/>
    <property type="evidence" value="ECO:0007669"/>
    <property type="project" value="TreeGrafter"/>
</dbReference>
<dbReference type="GO" id="GO:0098719">
    <property type="term" value="P:sodium ion import across plasma membrane"/>
    <property type="evidence" value="ECO:0007669"/>
    <property type="project" value="TreeGrafter"/>
</dbReference>
<evidence type="ECO:0000313" key="12">
    <source>
        <dbReference type="EMBL" id="MBB6133632.1"/>
    </source>
</evidence>
<dbReference type="InterPro" id="IPR018422">
    <property type="entry name" value="Cation/H_exchanger_CPA1"/>
</dbReference>
<feature type="transmembrane region" description="Helical" evidence="10">
    <location>
        <begin position="6"/>
        <end position="24"/>
    </location>
</feature>
<keyword evidence="4 10" id="KW-0812">Transmembrane</keyword>
<sequence>MDEVGIVLAMLLAVVASGYLVRMLPFAVPLPLMQIALGAAIAGSTGHGVRLEPHIFFLVFLPPLLFLDGWRIPKVGLFRDRSTILELALGLVLFTVLGAGFLIHWLIPSLPLAVCFALAAILAPTDPVAVSSIAARVPIPPRLMHILEGESLLNDASGLVCFRFAVAAALTGTFSLGEATLTFLWVALAGVAIGAGITVSVSWAQRQLAARIGEESGSPILINLLLPFGAYLAAEHLGASGILAAVAAGVTMSYVELSGRAAATTRVRRAVVWDTVQFALNGIMFVLLGEQLPDILEAALVAPELPRANDVWWLVTNALAISFGLILLRFVWVWVSLRLTLLNARRQKLPEYRPNPRLILATSLAGVRGAITLAGVLTLPLAMPGGAPFPGRDLVIFLASAVIVVSLVLASVGLPRVLRGLELPHDSAHDSEEANARHAAALAALEAIANAPPPPPTSGCDAQGAVEMHASAIDQVRSLYQYRLDGGIGGGGGDVGPAQARAAEDAERHYRLAALEHERAVLLRMARNNTLSDEVARKLLREIDLVEARYR</sequence>
<feature type="transmembrane region" description="Helical" evidence="10">
    <location>
        <begin position="312"/>
        <end position="337"/>
    </location>
</feature>
<dbReference type="GO" id="GO:0015385">
    <property type="term" value="F:sodium:proton antiporter activity"/>
    <property type="evidence" value="ECO:0007669"/>
    <property type="project" value="InterPro"/>
</dbReference>
<evidence type="ECO:0000256" key="7">
    <source>
        <dbReference type="ARBA" id="ARBA00023065"/>
    </source>
</evidence>
<comment type="subcellular location">
    <subcellularLocation>
        <location evidence="10">Cell inner membrane</location>
        <topology evidence="10">Multi-pass membrane protein</topology>
    </subcellularLocation>
    <subcellularLocation>
        <location evidence="1">Cell membrane</location>
        <topology evidence="1">Multi-pass membrane protein</topology>
    </subcellularLocation>
</comment>
<dbReference type="Gene3D" id="6.10.140.1330">
    <property type="match status" value="1"/>
</dbReference>
<keyword evidence="2 10" id="KW-0813">Transport</keyword>
<comment type="function">
    <text evidence="10">Na(+)/H(+) antiporter that extrudes sodium in exchange for external protons.</text>
</comment>
<dbReference type="EMBL" id="JACHBX010000001">
    <property type="protein sequence ID" value="MBB6133632.1"/>
    <property type="molecule type" value="Genomic_DNA"/>
</dbReference>
<organism evidence="12 13">
    <name type="scientific">Massilia aurea</name>
    <dbReference type="NCBI Taxonomy" id="373040"/>
    <lineage>
        <taxon>Bacteria</taxon>
        <taxon>Pseudomonadati</taxon>
        <taxon>Pseudomonadota</taxon>
        <taxon>Betaproteobacteria</taxon>
        <taxon>Burkholderiales</taxon>
        <taxon>Oxalobacteraceae</taxon>
        <taxon>Telluria group</taxon>
        <taxon>Massilia</taxon>
    </lineage>
</organism>
<evidence type="ECO:0000256" key="5">
    <source>
        <dbReference type="ARBA" id="ARBA00022989"/>
    </source>
</evidence>
<dbReference type="Proteomes" id="UP000540787">
    <property type="component" value="Unassembled WGS sequence"/>
</dbReference>
<feature type="transmembrane region" description="Helical" evidence="10">
    <location>
        <begin position="31"/>
        <end position="49"/>
    </location>
</feature>
<dbReference type="InterPro" id="IPR006153">
    <property type="entry name" value="Cation/H_exchanger_TM"/>
</dbReference>
<gene>
    <name evidence="12" type="ORF">HD842_001743</name>
</gene>
<dbReference type="PANTHER" id="PTHR10110">
    <property type="entry name" value="SODIUM/HYDROGEN EXCHANGER"/>
    <property type="match status" value="1"/>
</dbReference>
<comment type="similarity">
    <text evidence="10">Belongs to the monovalent cation:proton antiporter 1 (CPA1) transporter (TC 2.A.36) family.</text>
</comment>
<evidence type="ECO:0000256" key="9">
    <source>
        <dbReference type="ARBA" id="ARBA00023201"/>
    </source>
</evidence>
<feature type="transmembrane region" description="Helical" evidence="10">
    <location>
        <begin position="271"/>
        <end position="292"/>
    </location>
</feature>
<keyword evidence="7 10" id="KW-0406">Ion transport</keyword>
<dbReference type="AlphaFoldDB" id="A0A7X0CDT0"/>
<evidence type="ECO:0000256" key="8">
    <source>
        <dbReference type="ARBA" id="ARBA00023136"/>
    </source>
</evidence>
<keyword evidence="10" id="KW-0050">Antiport</keyword>
<keyword evidence="5 10" id="KW-1133">Transmembrane helix</keyword>
<dbReference type="PANTHER" id="PTHR10110:SF86">
    <property type="entry name" value="SODIUM_HYDROGEN EXCHANGER 7"/>
    <property type="match status" value="1"/>
</dbReference>
<keyword evidence="3" id="KW-1003">Cell membrane</keyword>
<evidence type="ECO:0000256" key="6">
    <source>
        <dbReference type="ARBA" id="ARBA00023053"/>
    </source>
</evidence>
<dbReference type="NCBIfam" id="TIGR00831">
    <property type="entry name" value="a_cpa1"/>
    <property type="match status" value="1"/>
</dbReference>
<comment type="caution">
    <text evidence="12">The sequence shown here is derived from an EMBL/GenBank/DDBJ whole genome shotgun (WGS) entry which is preliminary data.</text>
</comment>